<evidence type="ECO:0000256" key="1">
    <source>
        <dbReference type="SAM" id="Phobius"/>
    </source>
</evidence>
<gene>
    <name evidence="2" type="ORF">MNBD_ALPHA05-1035</name>
</gene>
<accession>A0A3B0S5M6</accession>
<dbReference type="InterPro" id="IPR021516">
    <property type="entry name" value="DUF3179"/>
</dbReference>
<feature type="transmembrane region" description="Helical" evidence="1">
    <location>
        <begin position="47"/>
        <end position="65"/>
    </location>
</feature>
<keyword evidence="1" id="KW-1133">Transmembrane helix</keyword>
<protein>
    <recommendedName>
        <fullName evidence="3">DUF3179 domain-containing protein</fullName>
    </recommendedName>
</protein>
<sequence length="408" mass="44795">MTGADLIAIFAALIFAAAILPGTLGVLLMTSKIAAKDWGARLIYQKAMWIAGAAAALMALSWGLALSAGNISLLLLGASALFGGVAVFGFFMHTKFLFKPVTKPLYMSVDEAIKKFGPDEEVVGVIDDNGVAWAYVARLARRPHIVEQRQGDSPFMMTHCILAHSSMAFALENQFAAPNITITSALANNLVFYEKNTKCSIVQAHNGSPDGAAALRMVPTIAVSLQTWKDSYGDTKVWYRNKEWRDEFYLKLLARADVIDPNSPVMVYPLKHGLDDRLAMKSMVTGVEVNGQSRTYTLDHSRDNPLIHDQIAGVDILVASGFDIDLIQVFDRTVDGKALTFTADGDNHFVDNQTRSKWSLLGLCIEGEMKGKKLALIPHYNKMFWYVWADYHPNTEIYNPANQAAAAA</sequence>
<organism evidence="2">
    <name type="scientific">hydrothermal vent metagenome</name>
    <dbReference type="NCBI Taxonomy" id="652676"/>
    <lineage>
        <taxon>unclassified sequences</taxon>
        <taxon>metagenomes</taxon>
        <taxon>ecological metagenomes</taxon>
    </lineage>
</organism>
<evidence type="ECO:0000313" key="2">
    <source>
        <dbReference type="EMBL" id="VAW01361.1"/>
    </source>
</evidence>
<dbReference type="Pfam" id="PF11376">
    <property type="entry name" value="DUF3179"/>
    <property type="match status" value="1"/>
</dbReference>
<feature type="transmembrane region" description="Helical" evidence="1">
    <location>
        <begin position="6"/>
        <end position="27"/>
    </location>
</feature>
<evidence type="ECO:0008006" key="3">
    <source>
        <dbReference type="Google" id="ProtNLM"/>
    </source>
</evidence>
<dbReference type="AlphaFoldDB" id="A0A3B0S5M6"/>
<keyword evidence="1" id="KW-0472">Membrane</keyword>
<feature type="transmembrane region" description="Helical" evidence="1">
    <location>
        <begin position="71"/>
        <end position="91"/>
    </location>
</feature>
<dbReference type="EMBL" id="UOEH01000336">
    <property type="protein sequence ID" value="VAW01361.1"/>
    <property type="molecule type" value="Genomic_DNA"/>
</dbReference>
<name>A0A3B0S5M6_9ZZZZ</name>
<keyword evidence="1" id="KW-0812">Transmembrane</keyword>
<proteinExistence type="predicted"/>
<reference evidence="2" key="1">
    <citation type="submission" date="2018-06" db="EMBL/GenBank/DDBJ databases">
        <authorList>
            <person name="Zhirakovskaya E."/>
        </authorList>
    </citation>
    <scope>NUCLEOTIDE SEQUENCE</scope>
</reference>